<proteinExistence type="predicted"/>
<reference evidence="1 2" key="2">
    <citation type="journal article" date="2022" name="Mol. Ecol. Resour.">
        <title>The genomes of chicory, endive, great burdock and yacon provide insights into Asteraceae paleo-polyploidization history and plant inulin production.</title>
        <authorList>
            <person name="Fan W."/>
            <person name="Wang S."/>
            <person name="Wang H."/>
            <person name="Wang A."/>
            <person name="Jiang F."/>
            <person name="Liu H."/>
            <person name="Zhao H."/>
            <person name="Xu D."/>
            <person name="Zhang Y."/>
        </authorList>
    </citation>
    <scope>NUCLEOTIDE SEQUENCE [LARGE SCALE GENOMIC DNA]</scope>
    <source>
        <strain evidence="2">cv. Yunnan</strain>
        <tissue evidence="1">Leaves</tissue>
    </source>
</reference>
<organism evidence="1 2">
    <name type="scientific">Smallanthus sonchifolius</name>
    <dbReference type="NCBI Taxonomy" id="185202"/>
    <lineage>
        <taxon>Eukaryota</taxon>
        <taxon>Viridiplantae</taxon>
        <taxon>Streptophyta</taxon>
        <taxon>Embryophyta</taxon>
        <taxon>Tracheophyta</taxon>
        <taxon>Spermatophyta</taxon>
        <taxon>Magnoliopsida</taxon>
        <taxon>eudicotyledons</taxon>
        <taxon>Gunneridae</taxon>
        <taxon>Pentapetalae</taxon>
        <taxon>asterids</taxon>
        <taxon>campanulids</taxon>
        <taxon>Asterales</taxon>
        <taxon>Asteraceae</taxon>
        <taxon>Asteroideae</taxon>
        <taxon>Heliantheae alliance</taxon>
        <taxon>Millerieae</taxon>
        <taxon>Smallanthus</taxon>
    </lineage>
</organism>
<comment type="caution">
    <text evidence="1">The sequence shown here is derived from an EMBL/GenBank/DDBJ whole genome shotgun (WGS) entry which is preliminary data.</text>
</comment>
<evidence type="ECO:0000313" key="1">
    <source>
        <dbReference type="EMBL" id="KAI3808899.1"/>
    </source>
</evidence>
<protein>
    <submittedName>
        <fullName evidence="1">Uncharacterized protein</fullName>
    </submittedName>
</protein>
<dbReference type="Proteomes" id="UP001056120">
    <property type="component" value="Linkage Group LG08"/>
</dbReference>
<reference evidence="2" key="1">
    <citation type="journal article" date="2022" name="Mol. Ecol. Resour.">
        <title>The genomes of chicory, endive, great burdock and yacon provide insights into Asteraceae palaeo-polyploidization history and plant inulin production.</title>
        <authorList>
            <person name="Fan W."/>
            <person name="Wang S."/>
            <person name="Wang H."/>
            <person name="Wang A."/>
            <person name="Jiang F."/>
            <person name="Liu H."/>
            <person name="Zhao H."/>
            <person name="Xu D."/>
            <person name="Zhang Y."/>
        </authorList>
    </citation>
    <scope>NUCLEOTIDE SEQUENCE [LARGE SCALE GENOMIC DNA]</scope>
    <source>
        <strain evidence="2">cv. Yunnan</strain>
    </source>
</reference>
<accession>A0ACB9IKW7</accession>
<dbReference type="EMBL" id="CM042025">
    <property type="protein sequence ID" value="KAI3808899.1"/>
    <property type="molecule type" value="Genomic_DNA"/>
</dbReference>
<sequence length="78" mass="8973">MLGTRHFMSWKGSVVDSVGVFLTQNAADSSSSIDQFNDVQLQENVCMDTSSPFFDLNALDSIEYEKMFLWRLSRFLMH</sequence>
<gene>
    <name evidence="1" type="ORF">L1987_24862</name>
</gene>
<evidence type="ECO:0000313" key="2">
    <source>
        <dbReference type="Proteomes" id="UP001056120"/>
    </source>
</evidence>
<name>A0ACB9IKW7_9ASTR</name>
<keyword evidence="2" id="KW-1185">Reference proteome</keyword>